<reference evidence="2" key="1">
    <citation type="submission" date="2022-10" db="EMBL/GenBank/DDBJ databases">
        <title>Genome assembly of Pristionchus species.</title>
        <authorList>
            <person name="Yoshida K."/>
            <person name="Sommer R.J."/>
        </authorList>
    </citation>
    <scope>NUCLEOTIDE SEQUENCE [LARGE SCALE GENOMIC DNA]</scope>
    <source>
        <strain evidence="2">RS5460</strain>
    </source>
</reference>
<name>A0AAN4Z909_9BILA</name>
<evidence type="ECO:0000313" key="1">
    <source>
        <dbReference type="EMBL" id="GMR33522.1"/>
    </source>
</evidence>
<accession>A0AAN4Z909</accession>
<dbReference type="AlphaFoldDB" id="A0AAN4Z909"/>
<dbReference type="EMBL" id="BTRK01000001">
    <property type="protein sequence ID" value="GMR33522.1"/>
    <property type="molecule type" value="Genomic_DNA"/>
</dbReference>
<sequence>ETASEELLASIQNSGYQPSSLCILYSLWKDEMGEGRIETSTIDRIIQMLYETKKSLVTEKNIFDYKMRERAQIDFSFFFPILAEDLIQWSKEILEDPEHNDEIANWACLISQLLLTTMEFVDAIVPEVINELWVRYLNELVLKLIPSIVRRGAVDDMHRVTTIWTLYNTCKYTELSWEDLACERLLWRELMCICEYQAGRCAKVAGKGLRDLAKIYDDKCEEHKQWREEKQQESDLPWLGKA</sequence>
<dbReference type="Proteomes" id="UP001328107">
    <property type="component" value="Unassembled WGS sequence"/>
</dbReference>
<evidence type="ECO:0000313" key="2">
    <source>
        <dbReference type="Proteomes" id="UP001328107"/>
    </source>
</evidence>
<gene>
    <name evidence="1" type="ORF">PMAYCL1PPCAC_03717</name>
</gene>
<protein>
    <submittedName>
        <fullName evidence="1">Uncharacterized protein</fullName>
    </submittedName>
</protein>
<comment type="caution">
    <text evidence="1">The sequence shown here is derived from an EMBL/GenBank/DDBJ whole genome shotgun (WGS) entry which is preliminary data.</text>
</comment>
<proteinExistence type="predicted"/>
<keyword evidence="2" id="KW-1185">Reference proteome</keyword>
<feature type="non-terminal residue" evidence="1">
    <location>
        <position position="1"/>
    </location>
</feature>
<organism evidence="1 2">
    <name type="scientific">Pristionchus mayeri</name>
    <dbReference type="NCBI Taxonomy" id="1317129"/>
    <lineage>
        <taxon>Eukaryota</taxon>
        <taxon>Metazoa</taxon>
        <taxon>Ecdysozoa</taxon>
        <taxon>Nematoda</taxon>
        <taxon>Chromadorea</taxon>
        <taxon>Rhabditida</taxon>
        <taxon>Rhabditina</taxon>
        <taxon>Diplogasteromorpha</taxon>
        <taxon>Diplogasteroidea</taxon>
        <taxon>Neodiplogasteridae</taxon>
        <taxon>Pristionchus</taxon>
    </lineage>
</organism>